<evidence type="ECO:0000313" key="2">
    <source>
        <dbReference type="EMBL" id="ESE40111.1"/>
    </source>
</evidence>
<proteinExistence type="predicted"/>
<dbReference type="Proteomes" id="UP000017548">
    <property type="component" value="Unassembled WGS sequence"/>
</dbReference>
<organism evidence="2 3">
    <name type="scientific">Shewanella decolorationis S12</name>
    <dbReference type="NCBI Taxonomy" id="1353536"/>
    <lineage>
        <taxon>Bacteria</taxon>
        <taxon>Pseudomonadati</taxon>
        <taxon>Pseudomonadota</taxon>
        <taxon>Gammaproteobacteria</taxon>
        <taxon>Alteromonadales</taxon>
        <taxon>Shewanellaceae</taxon>
        <taxon>Shewanella</taxon>
    </lineage>
</organism>
<feature type="chain" id="PRO_5047084993" evidence="1">
    <location>
        <begin position="34"/>
        <end position="757"/>
    </location>
</feature>
<gene>
    <name evidence="2" type="ORF">SHD_3240</name>
</gene>
<dbReference type="PROSITE" id="PS51257">
    <property type="entry name" value="PROKAR_LIPOPROTEIN"/>
    <property type="match status" value="1"/>
</dbReference>
<accession>A0ABP2Z0F8</accession>
<protein>
    <submittedName>
        <fullName evidence="2">Outer membrane lipoprotein</fullName>
    </submittedName>
</protein>
<comment type="caution">
    <text evidence="2">The sequence shown here is derived from an EMBL/GenBank/DDBJ whole genome shotgun (WGS) entry which is preliminary data.</text>
</comment>
<keyword evidence="2" id="KW-0449">Lipoprotein</keyword>
<feature type="signal peptide" evidence="1">
    <location>
        <begin position="1"/>
        <end position="33"/>
    </location>
</feature>
<dbReference type="EMBL" id="AXZL01000073">
    <property type="protein sequence ID" value="ESE40111.1"/>
    <property type="molecule type" value="Genomic_DNA"/>
</dbReference>
<keyword evidence="1" id="KW-0732">Signal</keyword>
<name>A0ABP2Z0F8_9GAMM</name>
<evidence type="ECO:0000256" key="1">
    <source>
        <dbReference type="SAM" id="SignalP"/>
    </source>
</evidence>
<keyword evidence="3" id="KW-1185">Reference proteome</keyword>
<reference evidence="2 3" key="1">
    <citation type="journal article" date="2013" name="Genome Announc.">
        <title>Draft Genome Sequence of Shewanella decolorationis S12, a Dye-Degrading Bacterium Isolated from a Wastewater Treatment Plant.</title>
        <authorList>
            <person name="Xu M."/>
            <person name="Fang Y."/>
            <person name="Liu J."/>
            <person name="Chen X."/>
            <person name="Sun G."/>
            <person name="Guo J."/>
            <person name="Hua Z."/>
            <person name="Tu Q."/>
            <person name="Wu L."/>
            <person name="Zhou J."/>
            <person name="Liu X."/>
        </authorList>
    </citation>
    <scope>NUCLEOTIDE SEQUENCE [LARGE SCALE GENOMIC DNA]</scope>
    <source>
        <strain evidence="2 3">S12</strain>
    </source>
</reference>
<sequence>MRRFNIQIQGITMKYLVSVVTCFLLSACSFGDADVEFKPQKGDERAYQVYSTALISVEAGGRSETVNTTSHQLLRYKVLEAGKNSRFEVHVDYMKMRDGQGSGVSSGERAERNPEMHAIFSQGFEFTLNLDDGTVKEFSALNKPAWQAMLAERGLELEQELKKLFSSSVFINAIPAKEGAVVMLPAYQGHANSKLTVLKVTDTHVLAQVESEGEQAKIYGQLMLERDRGWLVQMGLVAEVPFERYGFKGTMRSNVIMVPKERELGDLSQRVAFDYDFPPGEYEKQPELSLEEANKPLSQEAVFAYDAGYFDLYDDQLSLTYQHDFSGLKASGEFRLTDITAHSADGSVLPLQLDKIYRFNFAEKDGFYKSVEQHLLVGWNEPSELLSQVVEFRAKAHYQGAKLVKLALTPDPNKTVSMQYKDLQLEFAPIPDKPFSYVLTSRDPTHKSWLAGRFDGAEGAMMKYQSPSVEGPAWLTAAERNMLGLAASMQFEPITFFSFPAEPPTLTIYVNTPDESRELTKNVRFIPMMDYMKNVAYPPVDQRTLYRDDMYASYNEAPQETLAADPALVEPQMVAKYGVSLQLSTEQAAVCSLTVVDAPQVDGHSLQWTQIKSENSMAEHLEKTVLYQLTSADRIRRNFYDIKVSSALSCSGTPEWQSLAYQPKQGWLIDTTQLPELDTTQTVGEVMRRYRFLNAQKIPLAPFMSAERDDFYQRPLQQVLHQDRWLELQGRVQAIEYLKVSGEPVNKQWVTTFPALP</sequence>
<evidence type="ECO:0000313" key="3">
    <source>
        <dbReference type="Proteomes" id="UP000017548"/>
    </source>
</evidence>